<dbReference type="RefSeq" id="WP_207822998.1">
    <property type="nucleotide sequence ID" value="NZ_CP062006.1"/>
</dbReference>
<protein>
    <submittedName>
        <fullName evidence="2">Uncharacterized protein</fullName>
    </submittedName>
</protein>
<sequence>MATVFEVTLGADDGSSRIIRTQAMSADDARNTVESHLQPGETVVFVEAAELDELDDDGLRDHPQEGPEVNLSPRAQ</sequence>
<dbReference type="Proteomes" id="UP000663942">
    <property type="component" value="Chromosome"/>
</dbReference>
<proteinExistence type="predicted"/>
<accession>A0ABX7SRW3</accession>
<organism evidence="2 3">
    <name type="scientific">Brevundimonas pondensis</name>
    <dbReference type="NCBI Taxonomy" id="2774189"/>
    <lineage>
        <taxon>Bacteria</taxon>
        <taxon>Pseudomonadati</taxon>
        <taxon>Pseudomonadota</taxon>
        <taxon>Alphaproteobacteria</taxon>
        <taxon>Caulobacterales</taxon>
        <taxon>Caulobacteraceae</taxon>
        <taxon>Brevundimonas</taxon>
    </lineage>
</organism>
<reference evidence="2 3" key="1">
    <citation type="submission" date="2020-09" db="EMBL/GenBank/DDBJ databases">
        <title>Brevundimonas sp. LVF1 isolated from an oligotrophic pond in Goettingen, Germany.</title>
        <authorList>
            <person name="Friedrich I."/>
            <person name="Klassen A."/>
            <person name="Neubauer H."/>
            <person name="Schneider D."/>
            <person name="Hertel R."/>
            <person name="Daniel R."/>
        </authorList>
    </citation>
    <scope>NUCLEOTIDE SEQUENCE [LARGE SCALE GENOMIC DNA]</scope>
    <source>
        <strain evidence="2 3">LVF1</strain>
    </source>
</reference>
<evidence type="ECO:0000256" key="1">
    <source>
        <dbReference type="SAM" id="MobiDB-lite"/>
    </source>
</evidence>
<feature type="region of interest" description="Disordered" evidence="1">
    <location>
        <begin position="55"/>
        <end position="76"/>
    </location>
</feature>
<name>A0ABX7SRW3_9CAUL</name>
<gene>
    <name evidence="2" type="ORF">IFE19_13125</name>
</gene>
<evidence type="ECO:0000313" key="2">
    <source>
        <dbReference type="EMBL" id="QTC89635.1"/>
    </source>
</evidence>
<evidence type="ECO:0000313" key="3">
    <source>
        <dbReference type="Proteomes" id="UP000663942"/>
    </source>
</evidence>
<keyword evidence="3" id="KW-1185">Reference proteome</keyword>
<dbReference type="EMBL" id="CP062006">
    <property type="protein sequence ID" value="QTC89635.1"/>
    <property type="molecule type" value="Genomic_DNA"/>
</dbReference>